<feature type="region of interest" description="Disordered" evidence="1">
    <location>
        <begin position="408"/>
        <end position="428"/>
    </location>
</feature>
<keyword evidence="3" id="KW-1185">Reference proteome</keyword>
<evidence type="ECO:0000256" key="1">
    <source>
        <dbReference type="SAM" id="MobiDB-lite"/>
    </source>
</evidence>
<name>A0A6A6RCC0_9PEZI</name>
<feature type="region of interest" description="Disordered" evidence="1">
    <location>
        <begin position="566"/>
        <end position="614"/>
    </location>
</feature>
<feature type="region of interest" description="Disordered" evidence="1">
    <location>
        <begin position="54"/>
        <end position="145"/>
    </location>
</feature>
<organism evidence="2 3">
    <name type="scientific">Lophium mytilinum</name>
    <dbReference type="NCBI Taxonomy" id="390894"/>
    <lineage>
        <taxon>Eukaryota</taxon>
        <taxon>Fungi</taxon>
        <taxon>Dikarya</taxon>
        <taxon>Ascomycota</taxon>
        <taxon>Pezizomycotina</taxon>
        <taxon>Dothideomycetes</taxon>
        <taxon>Pleosporomycetidae</taxon>
        <taxon>Mytilinidiales</taxon>
        <taxon>Mytilinidiaceae</taxon>
        <taxon>Lophium</taxon>
    </lineage>
</organism>
<feature type="region of interest" description="Disordered" evidence="1">
    <location>
        <begin position="512"/>
        <end position="544"/>
    </location>
</feature>
<dbReference type="Proteomes" id="UP000799750">
    <property type="component" value="Unassembled WGS sequence"/>
</dbReference>
<evidence type="ECO:0000313" key="3">
    <source>
        <dbReference type="Proteomes" id="UP000799750"/>
    </source>
</evidence>
<feature type="compositionally biased region" description="Polar residues" evidence="1">
    <location>
        <begin position="163"/>
        <end position="176"/>
    </location>
</feature>
<dbReference type="EMBL" id="MU004182">
    <property type="protein sequence ID" value="KAF2501087.1"/>
    <property type="molecule type" value="Genomic_DNA"/>
</dbReference>
<accession>A0A6A6RCC0</accession>
<dbReference type="OrthoDB" id="5373017at2759"/>
<feature type="compositionally biased region" description="Low complexity" evidence="1">
    <location>
        <begin position="54"/>
        <end position="66"/>
    </location>
</feature>
<reference evidence="2" key="1">
    <citation type="journal article" date="2020" name="Stud. Mycol.">
        <title>101 Dothideomycetes genomes: a test case for predicting lifestyles and emergence of pathogens.</title>
        <authorList>
            <person name="Haridas S."/>
            <person name="Albert R."/>
            <person name="Binder M."/>
            <person name="Bloem J."/>
            <person name="Labutti K."/>
            <person name="Salamov A."/>
            <person name="Andreopoulos B."/>
            <person name="Baker S."/>
            <person name="Barry K."/>
            <person name="Bills G."/>
            <person name="Bluhm B."/>
            <person name="Cannon C."/>
            <person name="Castanera R."/>
            <person name="Culley D."/>
            <person name="Daum C."/>
            <person name="Ezra D."/>
            <person name="Gonzalez J."/>
            <person name="Henrissat B."/>
            <person name="Kuo A."/>
            <person name="Liang C."/>
            <person name="Lipzen A."/>
            <person name="Lutzoni F."/>
            <person name="Magnuson J."/>
            <person name="Mondo S."/>
            <person name="Nolan M."/>
            <person name="Ohm R."/>
            <person name="Pangilinan J."/>
            <person name="Park H.-J."/>
            <person name="Ramirez L."/>
            <person name="Alfaro M."/>
            <person name="Sun H."/>
            <person name="Tritt A."/>
            <person name="Yoshinaga Y."/>
            <person name="Zwiers L.-H."/>
            <person name="Turgeon B."/>
            <person name="Goodwin S."/>
            <person name="Spatafora J."/>
            <person name="Crous P."/>
            <person name="Grigoriev I."/>
        </authorList>
    </citation>
    <scope>NUCLEOTIDE SEQUENCE</scope>
    <source>
        <strain evidence="2">CBS 269.34</strain>
    </source>
</reference>
<proteinExistence type="predicted"/>
<evidence type="ECO:0000313" key="2">
    <source>
        <dbReference type="EMBL" id="KAF2501087.1"/>
    </source>
</evidence>
<sequence>MAANAPYYQLHASQQHSHPFVYSEEYTVENAPESHEDTQGNFDQENNQLAELLEAANEAAGLRNGAPLPELRRKEGIENLRTQVPQGKGKRKRAESSTPPREGEVERRVGSTGHERMLVRATSKRARKGPASVSLVRDPALETMGQQLRQPVEQLDAMKARDSSSVTASTKANANANFPPFPSQTPTRDPEHEDGPQPSVLFETRATSNEADATMLHPRTALFRRPPTNPPKKYTRPPMSKLFDSLQLGPESFLQLQAQAKSYMLDPAHPARQACVGNRGKGDTDMVKLRLFRCVNDFLVQGAGEQFFGVGAEGRDVGRGVVKAIGEGENVDGELGENAGAETKWIWPRDGNTIVGLVTPLLRRMVTNERQRVYAIETRKGGKKKEGVSSVDGDVQSAETEGFEGVSYEHHPTQLDPSLASPSSHDNMSLHHPHPQLMQLVPPLVDTTFSDTSEGLRMISIHFSSSDSKPLRLGLDLASPTTDIWGLRYADLHHVIEQALNELSITKGIHLTERPSQSAHNSVKDGRTEDASHRINPATPDPDPALLRGLARAAAGLDVDVDAGADSEMGGARVDQGLNNFRPPPVTPPRDGGPEERYQNVPPSNSKHDAPETPNVRVEVLLSTGLSLVCNEEEWERAKREVSKTFWFQGRCTIVVTV</sequence>
<feature type="region of interest" description="Disordered" evidence="1">
    <location>
        <begin position="157"/>
        <end position="238"/>
    </location>
</feature>
<feature type="compositionally biased region" description="Basic and acidic residues" evidence="1">
    <location>
        <begin position="101"/>
        <end position="118"/>
    </location>
</feature>
<protein>
    <submittedName>
        <fullName evidence="2">Uncharacterized protein</fullName>
    </submittedName>
</protein>
<gene>
    <name evidence="2" type="ORF">BU16DRAFT_555593</name>
</gene>
<dbReference type="AlphaFoldDB" id="A0A6A6RCC0"/>
<feature type="compositionally biased region" description="Basic and acidic residues" evidence="1">
    <location>
        <begin position="522"/>
        <end position="533"/>
    </location>
</feature>